<sequence length="157" mass="17490">MKKSKMFANGIICALLLTACQSANAQEELKDSAKTQELSASKHGVSVTSRQSEYLLSSDSFSFNIKNSNSKIIDFNDPGSLEQYIDGVWYTIPMKKDENKQISAISHIIKPKGNETANFSLKNATSDLKPGKYRIVYGFADQRKPFKVAAQFKLVKK</sequence>
<feature type="chain" id="PRO_5005602760" description="Bacterial Ig-like domain-containing protein" evidence="1">
    <location>
        <begin position="26"/>
        <end position="157"/>
    </location>
</feature>
<organism evidence="3 4">
    <name type="scientific">Priestia koreensis</name>
    <dbReference type="NCBI Taxonomy" id="284581"/>
    <lineage>
        <taxon>Bacteria</taxon>
        <taxon>Bacillati</taxon>
        <taxon>Bacillota</taxon>
        <taxon>Bacilli</taxon>
        <taxon>Bacillales</taxon>
        <taxon>Bacillaceae</taxon>
        <taxon>Priestia</taxon>
    </lineage>
</organism>
<dbReference type="STRING" id="284581.AMD01_21510"/>
<dbReference type="RefSeq" id="WP_053403497.1">
    <property type="nucleotide sequence ID" value="NZ_LILC01000036.1"/>
</dbReference>
<dbReference type="AlphaFoldDB" id="A0A0M0KNE9"/>
<name>A0A0M0KNE9_9BACI</name>
<feature type="signal peptide" evidence="1">
    <location>
        <begin position="1"/>
        <end position="25"/>
    </location>
</feature>
<keyword evidence="4" id="KW-1185">Reference proteome</keyword>
<dbReference type="Pfam" id="PF20251">
    <property type="entry name" value="Big_14"/>
    <property type="match status" value="1"/>
</dbReference>
<accession>A0A0M0KNE9</accession>
<protein>
    <recommendedName>
        <fullName evidence="2">Bacterial Ig-like domain-containing protein</fullName>
    </recommendedName>
</protein>
<evidence type="ECO:0000256" key="1">
    <source>
        <dbReference type="SAM" id="SignalP"/>
    </source>
</evidence>
<keyword evidence="1" id="KW-0732">Signal</keyword>
<evidence type="ECO:0000313" key="3">
    <source>
        <dbReference type="EMBL" id="KOO40330.1"/>
    </source>
</evidence>
<proteinExistence type="predicted"/>
<dbReference type="EMBL" id="LILC01000036">
    <property type="protein sequence ID" value="KOO40330.1"/>
    <property type="molecule type" value="Genomic_DNA"/>
</dbReference>
<dbReference type="Proteomes" id="UP000037558">
    <property type="component" value="Unassembled WGS sequence"/>
</dbReference>
<comment type="caution">
    <text evidence="3">The sequence shown here is derived from an EMBL/GenBank/DDBJ whole genome shotgun (WGS) entry which is preliminary data.</text>
</comment>
<evidence type="ECO:0000259" key="2">
    <source>
        <dbReference type="Pfam" id="PF20251"/>
    </source>
</evidence>
<reference evidence="4" key="1">
    <citation type="submission" date="2015-08" db="EMBL/GenBank/DDBJ databases">
        <title>Fjat-14210 dsm16467.</title>
        <authorList>
            <person name="Liu B."/>
            <person name="Wang J."/>
            <person name="Zhu Y."/>
            <person name="Liu G."/>
            <person name="Chen Q."/>
            <person name="Chen Z."/>
            <person name="Lan J."/>
            <person name="Che J."/>
            <person name="Ge C."/>
            <person name="Shi H."/>
            <person name="Pan Z."/>
            <person name="Liu X."/>
        </authorList>
    </citation>
    <scope>NUCLEOTIDE SEQUENCE [LARGE SCALE GENOMIC DNA]</scope>
    <source>
        <strain evidence="4">DSM 16467</strain>
    </source>
</reference>
<dbReference type="OrthoDB" id="2085239at2"/>
<evidence type="ECO:0000313" key="4">
    <source>
        <dbReference type="Proteomes" id="UP000037558"/>
    </source>
</evidence>
<dbReference type="PATRIC" id="fig|284581.3.peg.1832"/>
<gene>
    <name evidence="3" type="ORF">AMD01_21510</name>
</gene>
<dbReference type="InterPro" id="IPR046878">
    <property type="entry name" value="Big_14"/>
</dbReference>
<feature type="domain" description="Bacterial Ig-like" evidence="2">
    <location>
        <begin position="42"/>
        <end position="152"/>
    </location>
</feature>
<dbReference type="PROSITE" id="PS51257">
    <property type="entry name" value="PROKAR_LIPOPROTEIN"/>
    <property type="match status" value="1"/>
</dbReference>